<protein>
    <submittedName>
        <fullName evidence="2">Uncharacterized protein</fullName>
    </submittedName>
</protein>
<evidence type="ECO:0000256" key="1">
    <source>
        <dbReference type="SAM" id="MobiDB-lite"/>
    </source>
</evidence>
<evidence type="ECO:0000313" key="3">
    <source>
        <dbReference type="Proteomes" id="UP000479190"/>
    </source>
</evidence>
<dbReference type="Proteomes" id="UP000479190">
    <property type="component" value="Unassembled WGS sequence"/>
</dbReference>
<evidence type="ECO:0000313" key="2">
    <source>
        <dbReference type="EMBL" id="CAB0034556.1"/>
    </source>
</evidence>
<name>A0A6H5IDE8_9HYME</name>
<dbReference type="EMBL" id="CADCXV010000745">
    <property type="protein sequence ID" value="CAB0034556.1"/>
    <property type="molecule type" value="Genomic_DNA"/>
</dbReference>
<accession>A0A6H5IDE8</accession>
<reference evidence="2 3" key="1">
    <citation type="submission" date="2020-02" db="EMBL/GenBank/DDBJ databases">
        <authorList>
            <person name="Ferguson B K."/>
        </authorList>
    </citation>
    <scope>NUCLEOTIDE SEQUENCE [LARGE SCALE GENOMIC DNA]</scope>
</reference>
<dbReference type="AlphaFoldDB" id="A0A6H5IDE8"/>
<organism evidence="2 3">
    <name type="scientific">Trichogramma brassicae</name>
    <dbReference type="NCBI Taxonomy" id="86971"/>
    <lineage>
        <taxon>Eukaryota</taxon>
        <taxon>Metazoa</taxon>
        <taxon>Ecdysozoa</taxon>
        <taxon>Arthropoda</taxon>
        <taxon>Hexapoda</taxon>
        <taxon>Insecta</taxon>
        <taxon>Pterygota</taxon>
        <taxon>Neoptera</taxon>
        <taxon>Endopterygota</taxon>
        <taxon>Hymenoptera</taxon>
        <taxon>Apocrita</taxon>
        <taxon>Proctotrupomorpha</taxon>
        <taxon>Chalcidoidea</taxon>
        <taxon>Trichogrammatidae</taxon>
        <taxon>Trichogramma</taxon>
    </lineage>
</organism>
<gene>
    <name evidence="2" type="ORF">TBRA_LOCUS6454</name>
</gene>
<keyword evidence="3" id="KW-1185">Reference proteome</keyword>
<feature type="region of interest" description="Disordered" evidence="1">
    <location>
        <begin position="45"/>
        <end position="96"/>
    </location>
</feature>
<proteinExistence type="predicted"/>
<sequence length="117" mass="12517">MEEARFASTPLSRAWCSATATAAAAAAASARHSWAIMSARRADWRPNANPLGLTTTNRGRGREPSGAPPIGRAASFSRRASGTEERRVCRASPPPPPPIFLVHIAKGLWRADRLKCA</sequence>